<dbReference type="PROSITE" id="PS00372">
    <property type="entry name" value="PTS_EIIA_TYPE_2_HIS"/>
    <property type="match status" value="1"/>
</dbReference>
<sequence>MKFIDYIEPNIIDLNFPFRSKKKLFEQLATKIGDNDKEIRAIYAALVKREKIGVTSLGNGVALPHGKCLDNKEVRIRILVLNKPVNYESVDNTLVQLVVCVVFPTITDESHHFLLKHIGDFFKKHRIYREIIAAESVNQIKKIILKESK</sequence>
<dbReference type="PROSITE" id="PS51094">
    <property type="entry name" value="PTS_EIIA_TYPE_2"/>
    <property type="match status" value="1"/>
</dbReference>
<dbReference type="Gene3D" id="3.40.930.10">
    <property type="entry name" value="Mannitol-specific EII, Chain A"/>
    <property type="match status" value="1"/>
</dbReference>
<gene>
    <name evidence="2" type="ORF">MNBD_GAMMA01-1214</name>
</gene>
<dbReference type="InterPro" id="IPR002178">
    <property type="entry name" value="PTS_EIIA_type-2_dom"/>
</dbReference>
<feature type="domain" description="PTS EIIA type-2" evidence="1">
    <location>
        <begin position="5"/>
        <end position="147"/>
    </location>
</feature>
<proteinExistence type="predicted"/>
<organism evidence="2">
    <name type="scientific">hydrothermal vent metagenome</name>
    <dbReference type="NCBI Taxonomy" id="652676"/>
    <lineage>
        <taxon>unclassified sequences</taxon>
        <taxon>metagenomes</taxon>
        <taxon>ecological metagenomes</taxon>
    </lineage>
</organism>
<dbReference type="AlphaFoldDB" id="A0A3B0WEJ8"/>
<protein>
    <recommendedName>
        <fullName evidence="1">PTS EIIA type-2 domain-containing protein</fullName>
    </recommendedName>
</protein>
<dbReference type="InterPro" id="IPR016152">
    <property type="entry name" value="PTrfase/Anion_transptr"/>
</dbReference>
<dbReference type="PANTHER" id="PTHR47738:SF1">
    <property type="entry name" value="NITROGEN REGULATORY PROTEIN"/>
    <property type="match status" value="1"/>
</dbReference>
<name>A0A3B0WEJ8_9ZZZZ</name>
<reference evidence="2" key="1">
    <citation type="submission" date="2018-06" db="EMBL/GenBank/DDBJ databases">
        <authorList>
            <person name="Zhirakovskaya E."/>
        </authorList>
    </citation>
    <scope>NUCLEOTIDE SEQUENCE</scope>
</reference>
<dbReference type="SUPFAM" id="SSF55804">
    <property type="entry name" value="Phoshotransferase/anion transport protein"/>
    <property type="match status" value="1"/>
</dbReference>
<dbReference type="EMBL" id="UOEW01000338">
    <property type="protein sequence ID" value="VAW42044.1"/>
    <property type="molecule type" value="Genomic_DNA"/>
</dbReference>
<accession>A0A3B0WEJ8</accession>
<dbReference type="InterPro" id="IPR051541">
    <property type="entry name" value="PTS_SugarTrans_NitroReg"/>
</dbReference>
<dbReference type="GO" id="GO:0030295">
    <property type="term" value="F:protein kinase activator activity"/>
    <property type="evidence" value="ECO:0007669"/>
    <property type="project" value="TreeGrafter"/>
</dbReference>
<dbReference type="PANTHER" id="PTHR47738">
    <property type="entry name" value="PTS SYSTEM FRUCTOSE-LIKE EIIA COMPONENT-RELATED"/>
    <property type="match status" value="1"/>
</dbReference>
<evidence type="ECO:0000313" key="2">
    <source>
        <dbReference type="EMBL" id="VAW42044.1"/>
    </source>
</evidence>
<dbReference type="Pfam" id="PF00359">
    <property type="entry name" value="PTS_EIIA_2"/>
    <property type="match status" value="1"/>
</dbReference>
<evidence type="ECO:0000259" key="1">
    <source>
        <dbReference type="PROSITE" id="PS51094"/>
    </source>
</evidence>